<evidence type="ECO:0000313" key="3">
    <source>
        <dbReference type="Proteomes" id="UP000433788"/>
    </source>
</evidence>
<dbReference type="AlphaFoldDB" id="A0A6N7QPS5"/>
<evidence type="ECO:0000313" key="2">
    <source>
        <dbReference type="EMBL" id="MRH77389.1"/>
    </source>
</evidence>
<protein>
    <submittedName>
        <fullName evidence="2">Uncharacterized protein</fullName>
    </submittedName>
</protein>
<sequence length="121" mass="13811">MQEQFFQVSDALNWQVDNQIEHLERFIRAYGAGGRMDAELAELGLSVEQSFHRNCLRDALLSFIERLGSQGPFSHYLHREMRAAMAPPPSPMPTQPVAPKRPFMGRWWPRRTRASVSGVAS</sequence>
<feature type="region of interest" description="Disordered" evidence="1">
    <location>
        <begin position="84"/>
        <end position="103"/>
    </location>
</feature>
<dbReference type="EMBL" id="WJPP01000001">
    <property type="protein sequence ID" value="MRH77389.1"/>
    <property type="molecule type" value="Genomic_DNA"/>
</dbReference>
<proteinExistence type="predicted"/>
<reference evidence="2 3" key="1">
    <citation type="submission" date="2019-11" db="EMBL/GenBank/DDBJ databases">
        <authorList>
            <person name="Zhang X.Y."/>
        </authorList>
    </citation>
    <scope>NUCLEOTIDE SEQUENCE [LARGE SCALE GENOMIC DNA]</scope>
    <source>
        <strain evidence="2 3">C176</strain>
    </source>
</reference>
<gene>
    <name evidence="2" type="ORF">GH984_01510</name>
</gene>
<name>A0A6N7QPS5_9GAMM</name>
<accession>A0A6N7QPS5</accession>
<dbReference type="RefSeq" id="WP_153718441.1">
    <property type="nucleotide sequence ID" value="NZ_WJPP01000001.1"/>
</dbReference>
<feature type="compositionally biased region" description="Pro residues" evidence="1">
    <location>
        <begin position="86"/>
        <end position="96"/>
    </location>
</feature>
<keyword evidence="3" id="KW-1185">Reference proteome</keyword>
<comment type="caution">
    <text evidence="2">The sequence shown here is derived from an EMBL/GenBank/DDBJ whole genome shotgun (WGS) entry which is preliminary data.</text>
</comment>
<evidence type="ECO:0000256" key="1">
    <source>
        <dbReference type="SAM" id="MobiDB-lite"/>
    </source>
</evidence>
<dbReference type="Proteomes" id="UP000433788">
    <property type="component" value="Unassembled WGS sequence"/>
</dbReference>
<organism evidence="2 3">
    <name type="scientific">Spiribacter salilacus</name>
    <dbReference type="NCBI Taxonomy" id="2664894"/>
    <lineage>
        <taxon>Bacteria</taxon>
        <taxon>Pseudomonadati</taxon>
        <taxon>Pseudomonadota</taxon>
        <taxon>Gammaproteobacteria</taxon>
        <taxon>Chromatiales</taxon>
        <taxon>Ectothiorhodospiraceae</taxon>
        <taxon>Spiribacter</taxon>
    </lineage>
</organism>